<feature type="repeat" description="PPR" evidence="3">
    <location>
        <begin position="50"/>
        <end position="87"/>
    </location>
</feature>
<sequence length="217" mass="24803">MVLKRFESISIQPDVISFTILLNVLMKLGGDQTLAKKLLNLMDSLGLKANAITYGSIVHHLCRSGQLEELEIAVGLVDEIEQKGIATTAITYTALIQGYLRAYVNEYRSSENQLKSTKFKEAMKLIDRMKSHGHQINEVIEHALLDTLLSTHQIQEAMEFFKSSCRKDLDSYGILLRRLKELGQIGLAKKLIVELRGRDWLIPRWIERIVLDIEHSW</sequence>
<dbReference type="PANTHER" id="PTHR46128">
    <property type="entry name" value="MITOCHONDRIAL GROUP I INTRON SPLICING FACTOR CCM1"/>
    <property type="match status" value="1"/>
</dbReference>
<evidence type="ECO:0000313" key="5">
    <source>
        <dbReference type="EMBL" id="EGG08640.1"/>
    </source>
</evidence>
<dbReference type="InterPro" id="IPR057027">
    <property type="entry name" value="TPR_mt"/>
</dbReference>
<dbReference type="HOGENOM" id="CLU_1272551_0_0_1"/>
<comment type="similarity">
    <text evidence="1">Belongs to the PPR family. P subfamily.</text>
</comment>
<accession>F4RGJ4</accession>
<dbReference type="Gene3D" id="1.25.40.10">
    <property type="entry name" value="Tetratricopeptide repeat domain"/>
    <property type="match status" value="2"/>
</dbReference>
<name>F4RGJ4_MELLP</name>
<dbReference type="InterPro" id="IPR002885">
    <property type="entry name" value="PPR_rpt"/>
</dbReference>
<dbReference type="STRING" id="747676.F4RGJ4"/>
<dbReference type="Proteomes" id="UP000001072">
    <property type="component" value="Unassembled WGS sequence"/>
</dbReference>
<dbReference type="VEuPathDB" id="FungiDB:MELLADRAFT_74506"/>
<dbReference type="RefSeq" id="XP_007408226.1">
    <property type="nucleotide sequence ID" value="XM_007408164.1"/>
</dbReference>
<evidence type="ECO:0000256" key="3">
    <source>
        <dbReference type="PROSITE-ProRule" id="PRU00708"/>
    </source>
</evidence>
<protein>
    <recommendedName>
        <fullName evidence="4">Pentatricopeptide repeat-containing protein-mitochondrial domain-containing protein</fullName>
    </recommendedName>
</protein>
<evidence type="ECO:0000256" key="2">
    <source>
        <dbReference type="ARBA" id="ARBA00022737"/>
    </source>
</evidence>
<dbReference type="eggNOG" id="KOG4197">
    <property type="taxonomic scope" value="Eukaryota"/>
</dbReference>
<keyword evidence="6" id="KW-1185">Reference proteome</keyword>
<dbReference type="Pfam" id="PF23276">
    <property type="entry name" value="TPR_24"/>
    <property type="match status" value="1"/>
</dbReference>
<keyword evidence="2" id="KW-0677">Repeat</keyword>
<dbReference type="InterPro" id="IPR011990">
    <property type="entry name" value="TPR-like_helical_dom_sf"/>
</dbReference>
<organism evidence="6">
    <name type="scientific">Melampsora larici-populina (strain 98AG31 / pathotype 3-4-7)</name>
    <name type="common">Poplar leaf rust fungus</name>
    <dbReference type="NCBI Taxonomy" id="747676"/>
    <lineage>
        <taxon>Eukaryota</taxon>
        <taxon>Fungi</taxon>
        <taxon>Dikarya</taxon>
        <taxon>Basidiomycota</taxon>
        <taxon>Pucciniomycotina</taxon>
        <taxon>Pucciniomycetes</taxon>
        <taxon>Pucciniales</taxon>
        <taxon>Melampsoraceae</taxon>
        <taxon>Melampsora</taxon>
    </lineage>
</organism>
<evidence type="ECO:0000313" key="6">
    <source>
        <dbReference type="Proteomes" id="UP000001072"/>
    </source>
</evidence>
<evidence type="ECO:0000256" key="1">
    <source>
        <dbReference type="ARBA" id="ARBA00007626"/>
    </source>
</evidence>
<dbReference type="OrthoDB" id="185373at2759"/>
<proteinExistence type="inferred from homology"/>
<dbReference type="GeneID" id="18932567"/>
<dbReference type="KEGG" id="mlr:MELLADRAFT_74506"/>
<evidence type="ECO:0000259" key="4">
    <source>
        <dbReference type="Pfam" id="PF23276"/>
    </source>
</evidence>
<reference evidence="6" key="1">
    <citation type="journal article" date="2011" name="Proc. Natl. Acad. Sci. U.S.A.">
        <title>Obligate biotrophy features unraveled by the genomic analysis of rust fungi.</title>
        <authorList>
            <person name="Duplessis S."/>
            <person name="Cuomo C.A."/>
            <person name="Lin Y.-C."/>
            <person name="Aerts A."/>
            <person name="Tisserant E."/>
            <person name="Veneault-Fourrey C."/>
            <person name="Joly D.L."/>
            <person name="Hacquard S."/>
            <person name="Amselem J."/>
            <person name="Cantarel B.L."/>
            <person name="Chiu R."/>
            <person name="Coutinho P.M."/>
            <person name="Feau N."/>
            <person name="Field M."/>
            <person name="Frey P."/>
            <person name="Gelhaye E."/>
            <person name="Goldberg J."/>
            <person name="Grabherr M.G."/>
            <person name="Kodira C.D."/>
            <person name="Kohler A."/>
            <person name="Kuees U."/>
            <person name="Lindquist E.A."/>
            <person name="Lucas S.M."/>
            <person name="Mago R."/>
            <person name="Mauceli E."/>
            <person name="Morin E."/>
            <person name="Murat C."/>
            <person name="Pangilinan J.L."/>
            <person name="Park R."/>
            <person name="Pearson M."/>
            <person name="Quesneville H."/>
            <person name="Rouhier N."/>
            <person name="Sakthikumar S."/>
            <person name="Salamov A.A."/>
            <person name="Schmutz J."/>
            <person name="Selles B."/>
            <person name="Shapiro H."/>
            <person name="Tanguay P."/>
            <person name="Tuskan G.A."/>
            <person name="Henrissat B."/>
            <person name="Van de Peer Y."/>
            <person name="Rouze P."/>
            <person name="Ellis J.G."/>
            <person name="Dodds P.N."/>
            <person name="Schein J.E."/>
            <person name="Zhong S."/>
            <person name="Hamelin R.C."/>
            <person name="Grigoriev I.V."/>
            <person name="Szabo L.J."/>
            <person name="Martin F."/>
        </authorList>
    </citation>
    <scope>NUCLEOTIDE SEQUENCE [LARGE SCALE GENOMIC DNA]</scope>
    <source>
        <strain evidence="6">98AG31 / pathotype 3-4-7</strain>
    </source>
</reference>
<gene>
    <name evidence="5" type="ORF">MELLADRAFT_74506</name>
</gene>
<feature type="domain" description="Pentatricopeptide repeat-containing protein-mitochondrial" evidence="4">
    <location>
        <begin position="29"/>
        <end position="163"/>
    </location>
</feature>
<dbReference type="InParanoid" id="F4RGJ4"/>
<dbReference type="AlphaFoldDB" id="F4RGJ4"/>
<dbReference type="PROSITE" id="PS51375">
    <property type="entry name" value="PPR"/>
    <property type="match status" value="1"/>
</dbReference>
<dbReference type="EMBL" id="GL883100">
    <property type="protein sequence ID" value="EGG08640.1"/>
    <property type="molecule type" value="Genomic_DNA"/>
</dbReference>
<dbReference type="InterPro" id="IPR050872">
    <property type="entry name" value="PPR_P_subfamily"/>
</dbReference>
<dbReference type="PANTHER" id="PTHR46128:SF211">
    <property type="entry name" value="PENTACOTRIPEPTIDE-REPEAT REGION OF PRORP DOMAIN-CONTAINING PROTEIN"/>
    <property type="match status" value="1"/>
</dbReference>